<organism evidence="11 12">
    <name type="scientific">Mycolicibacterium tokaiense</name>
    <dbReference type="NCBI Taxonomy" id="39695"/>
    <lineage>
        <taxon>Bacteria</taxon>
        <taxon>Bacillati</taxon>
        <taxon>Actinomycetota</taxon>
        <taxon>Actinomycetes</taxon>
        <taxon>Mycobacteriales</taxon>
        <taxon>Mycobacteriaceae</taxon>
        <taxon>Mycolicibacterium</taxon>
    </lineage>
</organism>
<dbReference type="SUPFAM" id="SSF51412">
    <property type="entry name" value="Inosine monophosphate dehydrogenase (IMPDH)"/>
    <property type="match status" value="1"/>
</dbReference>
<dbReference type="Proteomes" id="UP000254978">
    <property type="component" value="Unassembled WGS sequence"/>
</dbReference>
<dbReference type="NCBIfam" id="NF005869">
    <property type="entry name" value="PRK07807.1"/>
    <property type="match status" value="1"/>
</dbReference>
<evidence type="ECO:0000256" key="1">
    <source>
        <dbReference type="ARBA" id="ARBA00022726"/>
    </source>
</evidence>
<dbReference type="RefSeq" id="WP_115282100.1">
    <property type="nucleotide sequence ID" value="NZ_AP022600.1"/>
</dbReference>
<dbReference type="GO" id="GO:0003920">
    <property type="term" value="F:GMP reductase activity"/>
    <property type="evidence" value="ECO:0007669"/>
    <property type="project" value="UniProtKB-UniRule"/>
</dbReference>
<dbReference type="InterPro" id="IPR001093">
    <property type="entry name" value="IMP_DH_GMPRt"/>
</dbReference>
<dbReference type="HAMAP" id="MF_02250">
    <property type="entry name" value="GMPR_GuaB1"/>
    <property type="match status" value="1"/>
</dbReference>
<protein>
    <recommendedName>
        <fullName evidence="6">GMP reductase</fullName>
        <ecNumber evidence="6">1.7.1.7</ecNumber>
    </recommendedName>
    <alternativeName>
        <fullName evidence="6">Guanosine 5'-monophosphate reductase</fullName>
        <shortName evidence="6">GMPR</shortName>
    </alternativeName>
</protein>
<dbReference type="Gene3D" id="3.20.20.70">
    <property type="entry name" value="Aldolase class I"/>
    <property type="match status" value="1"/>
</dbReference>
<evidence type="ECO:0000259" key="10">
    <source>
        <dbReference type="PROSITE" id="PS51371"/>
    </source>
</evidence>
<feature type="binding site" evidence="6">
    <location>
        <begin position="245"/>
        <end position="247"/>
    </location>
    <ligand>
        <name>NADP(+)</name>
        <dbReference type="ChEBI" id="CHEBI:58349"/>
    </ligand>
</feature>
<evidence type="ECO:0000256" key="3">
    <source>
        <dbReference type="ARBA" id="ARBA00022857"/>
    </source>
</evidence>
<dbReference type="GO" id="GO:0006166">
    <property type="term" value="P:purine ribonucleoside salvage"/>
    <property type="evidence" value="ECO:0007669"/>
    <property type="project" value="UniProtKB-KW"/>
</dbReference>
<name>A0A378TS90_9MYCO</name>
<comment type="pathway">
    <text evidence="6">Purine metabolism; IMP biosynthesis via salvage pathway.</text>
</comment>
<feature type="binding site" description="in other chain" evidence="8">
    <location>
        <position position="302"/>
    </location>
    <ligand>
        <name>K(+)</name>
        <dbReference type="ChEBI" id="CHEBI:29103"/>
        <note>ligand shared between two tetrameric partners</note>
    </ligand>
</feature>
<feature type="active site" description="Thioimidate intermediate" evidence="6">
    <location>
        <position position="302"/>
    </location>
</feature>
<sequence>MQFLEGHQPPYDLTYDDVFVVPNRSEVASRFDVDLSTSDGTGTTIPVVVANMTAVAGRRMAETVARRGGIVVLPQDLPISAVRETVDFVKSRDLVADTPVMLAPEDSVSDAVALIHKRAHGAAVVVDDGRPIGLVTEAACVGVDRFARVRDVAATDFITAPVGTDPRKIFDLLDHAPIGMAVLTDADGRLAGVLTRTGAVRAGIYTPAVDAQGRLRIAAAVGINGDVAAKATALAEAGADVLVVDTAHGHQQKMIDAISAVAALELGLPLAAGNVVSAAGTRDLINAGASIVKVGVGPGAMCTTRMMTGVGRPQFSAVFECSTAARELGAHVWADGGVRHPRDVALALAAGASNVMIGSWFAGTYESPGDLMRDRDNRPYKESYGMASKRAVAARTAADGAFDRARKALFEEGISTSRMAVDPERGGVEDLLDHITSGVRSTCTYVGAATLAELYEKVVLGVQSAAGFAEGHPLPAGW</sequence>
<feature type="domain" description="CBS" evidence="10">
    <location>
        <begin position="95"/>
        <end position="152"/>
    </location>
</feature>
<keyword evidence="4 6" id="KW-0560">Oxidoreductase</keyword>
<dbReference type="FunFam" id="3.20.20.70:FF:000424">
    <property type="entry name" value="Inosine-5'-monophosphate dehydrogenase 2"/>
    <property type="match status" value="1"/>
</dbReference>
<keyword evidence="5 9" id="KW-0129">CBS domain</keyword>
<dbReference type="PROSITE" id="PS51371">
    <property type="entry name" value="CBS"/>
    <property type="match status" value="1"/>
</dbReference>
<evidence type="ECO:0000256" key="7">
    <source>
        <dbReference type="PIRSR" id="PIRSR000130-3"/>
    </source>
</evidence>
<reference evidence="11 12" key="1">
    <citation type="submission" date="2018-06" db="EMBL/GenBank/DDBJ databases">
        <authorList>
            <consortium name="Pathogen Informatics"/>
            <person name="Doyle S."/>
        </authorList>
    </citation>
    <scope>NUCLEOTIDE SEQUENCE [LARGE SCALE GENOMIC DNA]</scope>
    <source>
        <strain evidence="11 12">NCTC10821</strain>
    </source>
</reference>
<feature type="binding site" evidence="7">
    <location>
        <begin position="245"/>
        <end position="247"/>
    </location>
    <ligand>
        <name>NAD(+)</name>
        <dbReference type="ChEBI" id="CHEBI:57540"/>
    </ligand>
</feature>
<dbReference type="GO" id="GO:0032264">
    <property type="term" value="P:IMP salvage"/>
    <property type="evidence" value="ECO:0007669"/>
    <property type="project" value="UniProtKB-UniRule"/>
</dbReference>
<dbReference type="PIRSF" id="PIRSF000130">
    <property type="entry name" value="IMPDH"/>
    <property type="match status" value="1"/>
</dbReference>
<evidence type="ECO:0000256" key="9">
    <source>
        <dbReference type="PROSITE-ProRule" id="PRU00703"/>
    </source>
</evidence>
<comment type="catalytic activity">
    <reaction evidence="6">
        <text>IMP + NH4(+) + NADP(+) = GMP + NADPH + 2 H(+)</text>
        <dbReference type="Rhea" id="RHEA:17185"/>
        <dbReference type="ChEBI" id="CHEBI:15378"/>
        <dbReference type="ChEBI" id="CHEBI:28938"/>
        <dbReference type="ChEBI" id="CHEBI:57783"/>
        <dbReference type="ChEBI" id="CHEBI:58053"/>
        <dbReference type="ChEBI" id="CHEBI:58115"/>
        <dbReference type="ChEBI" id="CHEBI:58349"/>
        <dbReference type="EC" id="1.7.1.7"/>
    </reaction>
</comment>
<dbReference type="CDD" id="cd00381">
    <property type="entry name" value="IMPDH"/>
    <property type="match status" value="1"/>
</dbReference>
<keyword evidence="12" id="KW-1185">Reference proteome</keyword>
<dbReference type="SMART" id="SM01240">
    <property type="entry name" value="IMPDH"/>
    <property type="match status" value="1"/>
</dbReference>
<dbReference type="PANTHER" id="PTHR43170">
    <property type="entry name" value="GMP REDUCTASE"/>
    <property type="match status" value="1"/>
</dbReference>
<dbReference type="SMART" id="SM00116">
    <property type="entry name" value="CBS"/>
    <property type="match status" value="2"/>
</dbReference>
<dbReference type="Pfam" id="PF00571">
    <property type="entry name" value="CBS"/>
    <property type="match status" value="2"/>
</dbReference>
<dbReference type="SUPFAM" id="SSF54631">
    <property type="entry name" value="CBS-domain pair"/>
    <property type="match status" value="1"/>
</dbReference>
<feature type="binding site" evidence="7">
    <location>
        <begin position="295"/>
        <end position="297"/>
    </location>
    <ligand>
        <name>NAD(+)</name>
        <dbReference type="ChEBI" id="CHEBI:57540"/>
    </ligand>
</feature>
<dbReference type="InterPro" id="IPR013785">
    <property type="entry name" value="Aldolase_TIM"/>
</dbReference>
<dbReference type="EMBL" id="UGQT01000001">
    <property type="protein sequence ID" value="STZ62506.1"/>
    <property type="molecule type" value="Genomic_DNA"/>
</dbReference>
<dbReference type="InterPro" id="IPR005990">
    <property type="entry name" value="IMP_DH"/>
</dbReference>
<dbReference type="GO" id="GO:0005829">
    <property type="term" value="C:cytosol"/>
    <property type="evidence" value="ECO:0007669"/>
    <property type="project" value="TreeGrafter"/>
</dbReference>
<dbReference type="InterPro" id="IPR000644">
    <property type="entry name" value="CBS_dom"/>
</dbReference>
<comment type="function">
    <text evidence="6">Involved in the purine-salvage pathway. Catalyzes the NADPH-dependent conversion of GMP to IMP.</text>
</comment>
<keyword evidence="2" id="KW-0677">Repeat</keyword>
<dbReference type="InterPro" id="IPR005991">
    <property type="entry name" value="GUAB1"/>
</dbReference>
<dbReference type="CDD" id="cd02205">
    <property type="entry name" value="CBS_pair_SF"/>
    <property type="match status" value="1"/>
</dbReference>
<feature type="binding site" description="in other chain" evidence="8">
    <location>
        <position position="299"/>
    </location>
    <ligand>
        <name>K(+)</name>
        <dbReference type="ChEBI" id="CHEBI:29103"/>
        <note>ligand shared between two tetrameric partners</note>
    </ligand>
</feature>
<evidence type="ECO:0000256" key="4">
    <source>
        <dbReference type="ARBA" id="ARBA00023002"/>
    </source>
</evidence>
<keyword evidence="7" id="KW-0520">NAD</keyword>
<dbReference type="PANTHER" id="PTHR43170:SF5">
    <property type="entry name" value="GMP REDUCTASE"/>
    <property type="match status" value="1"/>
</dbReference>
<evidence type="ECO:0000256" key="2">
    <source>
        <dbReference type="ARBA" id="ARBA00022737"/>
    </source>
</evidence>
<dbReference type="NCBIfam" id="TIGR01303">
    <property type="entry name" value="IMP_DH_rel_1"/>
    <property type="match status" value="1"/>
</dbReference>
<accession>A0A378TS90</accession>
<dbReference type="OrthoDB" id="9805398at2"/>
<dbReference type="InterPro" id="IPR046342">
    <property type="entry name" value="CBS_dom_sf"/>
</dbReference>
<keyword evidence="1 6" id="KW-0660">Purine salvage</keyword>
<keyword evidence="8" id="KW-0630">Potassium</keyword>
<gene>
    <name evidence="11" type="primary">guaB_2</name>
    <name evidence="6" type="synonym">guaB1</name>
    <name evidence="11" type="ORF">NCTC10821_06075</name>
</gene>
<evidence type="ECO:0000313" key="12">
    <source>
        <dbReference type="Proteomes" id="UP000254978"/>
    </source>
</evidence>
<evidence type="ECO:0000256" key="6">
    <source>
        <dbReference type="HAMAP-Rule" id="MF_02250"/>
    </source>
</evidence>
<comment type="cofactor">
    <cofactor evidence="6">
        <name>a monovalent cation</name>
        <dbReference type="ChEBI" id="CHEBI:60242"/>
    </cofactor>
</comment>
<dbReference type="GO" id="GO:0003938">
    <property type="term" value="F:IMP dehydrogenase activity"/>
    <property type="evidence" value="ECO:0007669"/>
    <property type="project" value="InterPro"/>
</dbReference>
<evidence type="ECO:0000256" key="5">
    <source>
        <dbReference type="ARBA" id="ARBA00023122"/>
    </source>
</evidence>
<evidence type="ECO:0000256" key="8">
    <source>
        <dbReference type="PIRSR" id="PIRSR000130-4"/>
    </source>
</evidence>
<feature type="binding site" description="in other chain" evidence="8">
    <location>
        <position position="297"/>
    </location>
    <ligand>
        <name>K(+)</name>
        <dbReference type="ChEBI" id="CHEBI:29103"/>
        <note>ligand shared between two tetrameric partners</note>
    </ligand>
</feature>
<evidence type="ECO:0000313" key="11">
    <source>
        <dbReference type="EMBL" id="STZ62506.1"/>
    </source>
</evidence>
<dbReference type="InterPro" id="IPR050139">
    <property type="entry name" value="GMP_reductase"/>
</dbReference>
<comment type="similarity">
    <text evidence="6">Belongs to the IMPDH/GMPR family. GuaB1 subfamily.</text>
</comment>
<proteinExistence type="inferred from homology"/>
<dbReference type="EC" id="1.7.1.7" evidence="6"/>
<dbReference type="Pfam" id="PF00478">
    <property type="entry name" value="IMPDH"/>
    <property type="match status" value="1"/>
</dbReference>
<keyword evidence="3 6" id="KW-0521">NADP</keyword>
<dbReference type="AlphaFoldDB" id="A0A378TS90"/>
<feature type="binding site" evidence="6">
    <location>
        <begin position="295"/>
        <end position="297"/>
    </location>
    <ligand>
        <name>NADP(+)</name>
        <dbReference type="ChEBI" id="CHEBI:58349"/>
    </ligand>
</feature>